<dbReference type="EC" id="3.13.2.1" evidence="5"/>
<dbReference type="GO" id="GO:0004013">
    <property type="term" value="F:adenosylhomocysteinase activity"/>
    <property type="evidence" value="ECO:0007669"/>
    <property type="project" value="UniProtKB-UniRule"/>
</dbReference>
<dbReference type="FunFam" id="3.40.50.1480:FF:000004">
    <property type="entry name" value="Adenosylhomocysteinase"/>
    <property type="match status" value="1"/>
</dbReference>
<sequence>MFGPFSLRLTAFSPTFIERENSHVSQVATDRVPYKVKDISLAEFGRKEINLAENEMPGLMALREKYGKSKPLAGARIAGCLHMTIQTAVLIETLVELGADVTWSSCNIYSTQDHAAAAIAKAGIPVYAWKGMSNEEFDWCIEQTLYMKDGQPLNMILDDGGDLTAMCHDRFPELLDNIFGISEETTAGIHRLEVLNKSKKLRVPAINVNDSATKSKFDNLYGCRESLADGVKRATDVMLAGKCAVVCGYGDVGKGCAQSLRSYGCRVIVTEIDPINALQAAMEGFEVTTMENAAKEGRLFVTTTGNKDIIMGDHMKNMPNDAILCNIGHFDTEIDIAWLEAQVEAGKATKDEIKAADIGAVDRYTFTDSGNSIIILAKGRLVNLGCATGHPSFVMSTSFTNQVLAQMELWTNRDNDTYDVGVVMLPKRLDEEVARLHLEKLGVKLTTLTQEQADYLGVPVEGPYKPDHYRY</sequence>
<dbReference type="GO" id="GO:0005829">
    <property type="term" value="C:cytosol"/>
    <property type="evidence" value="ECO:0007669"/>
    <property type="project" value="TreeGrafter"/>
</dbReference>
<evidence type="ECO:0000256" key="3">
    <source>
        <dbReference type="ARBA" id="ARBA00022801"/>
    </source>
</evidence>
<dbReference type="InterPro" id="IPR000043">
    <property type="entry name" value="Adenosylhomocysteinase-like"/>
</dbReference>
<evidence type="ECO:0000313" key="12">
    <source>
        <dbReference type="Proteomes" id="UP000316598"/>
    </source>
</evidence>
<dbReference type="Pfam" id="PF05221">
    <property type="entry name" value="AdoHcyase"/>
    <property type="match status" value="2"/>
</dbReference>
<evidence type="ECO:0000256" key="7">
    <source>
        <dbReference type="PIRSR" id="PIRSR001109-2"/>
    </source>
</evidence>
<dbReference type="Proteomes" id="UP000316598">
    <property type="component" value="Unassembled WGS sequence"/>
</dbReference>
<feature type="binding site" evidence="5">
    <location>
        <begin position="248"/>
        <end position="253"/>
    </location>
    <ligand>
        <name>NAD(+)</name>
        <dbReference type="ChEBI" id="CHEBI:57540"/>
    </ligand>
</feature>
<feature type="binding site" evidence="5">
    <location>
        <position position="219"/>
    </location>
    <ligand>
        <name>NAD(+)</name>
        <dbReference type="ChEBI" id="CHEBI:57540"/>
    </ligand>
</feature>
<feature type="binding site" evidence="7">
    <location>
        <position position="390"/>
    </location>
    <ligand>
        <name>NAD(+)</name>
        <dbReference type="ChEBI" id="CHEBI:57540"/>
    </ligand>
</feature>
<protein>
    <recommendedName>
        <fullName evidence="5">Adenosylhomocysteinase</fullName>
        <ecNumber evidence="5">3.13.2.1</ecNumber>
    </recommendedName>
    <alternativeName>
        <fullName evidence="5">S-adenosyl-L-homocysteine hydrolase</fullName>
        <shortName evidence="5">AdoHcyase</shortName>
    </alternativeName>
</protein>
<dbReference type="PROSITE" id="PS00739">
    <property type="entry name" value="ADOHCYASE_2"/>
    <property type="match status" value="1"/>
</dbReference>
<organism evidence="11 12">
    <name type="scientific">Rubripirellula amarantea</name>
    <dbReference type="NCBI Taxonomy" id="2527999"/>
    <lineage>
        <taxon>Bacteria</taxon>
        <taxon>Pseudomonadati</taxon>
        <taxon>Planctomycetota</taxon>
        <taxon>Planctomycetia</taxon>
        <taxon>Pirellulales</taxon>
        <taxon>Pirellulaceae</taxon>
        <taxon>Rubripirellula</taxon>
    </lineage>
</organism>
<feature type="domain" description="S-adenosyl-L-homocysteine hydrolase NAD binding" evidence="10">
    <location>
        <begin position="219"/>
        <end position="389"/>
    </location>
</feature>
<feature type="binding site" evidence="7">
    <location>
        <position position="276"/>
    </location>
    <ligand>
        <name>NAD(+)</name>
        <dbReference type="ChEBI" id="CHEBI:57540"/>
    </ligand>
</feature>
<evidence type="ECO:0000256" key="9">
    <source>
        <dbReference type="RuleBase" id="RU004166"/>
    </source>
</evidence>
<comment type="function">
    <text evidence="5">May play a key role in the regulation of the intracellular concentration of adenosylhomocysteine.</text>
</comment>
<dbReference type="InterPro" id="IPR042172">
    <property type="entry name" value="Adenosylhomocyst_ase-like_sf"/>
</dbReference>
<evidence type="ECO:0000256" key="8">
    <source>
        <dbReference type="RuleBase" id="RU000548"/>
    </source>
</evidence>
<evidence type="ECO:0000256" key="6">
    <source>
        <dbReference type="PIRSR" id="PIRSR001109-1"/>
    </source>
</evidence>
<comment type="similarity">
    <text evidence="1 5 9">Belongs to the adenosylhomocysteinase family.</text>
</comment>
<dbReference type="AlphaFoldDB" id="A0A5C5WIB3"/>
<dbReference type="PIRSF" id="PIRSF001109">
    <property type="entry name" value="Ad_hcy_hydrolase"/>
    <property type="match status" value="1"/>
</dbReference>
<dbReference type="PANTHER" id="PTHR23420:SF0">
    <property type="entry name" value="ADENOSYLHOMOCYSTEINASE"/>
    <property type="match status" value="1"/>
</dbReference>
<dbReference type="FunFam" id="3.40.50.720:FF:000004">
    <property type="entry name" value="Adenosylhomocysteinase"/>
    <property type="match status" value="1"/>
</dbReference>
<keyword evidence="2 5" id="KW-0554">One-carbon metabolism</keyword>
<comment type="caution">
    <text evidence="11">The sequence shown here is derived from an EMBL/GenBank/DDBJ whole genome shotgun (WGS) entry which is preliminary data.</text>
</comment>
<dbReference type="SMART" id="SM00996">
    <property type="entry name" value="AdoHcyase"/>
    <property type="match status" value="1"/>
</dbReference>
<gene>
    <name evidence="5" type="primary">ahcY</name>
    <name evidence="11" type="ORF">Pla22_32890</name>
</gene>
<feature type="binding site" evidence="5 6">
    <location>
        <position position="184"/>
    </location>
    <ligand>
        <name>substrate</name>
    </ligand>
</feature>
<proteinExistence type="inferred from homology"/>
<dbReference type="GO" id="GO:0071269">
    <property type="term" value="P:L-homocysteine biosynthetic process"/>
    <property type="evidence" value="ECO:0007669"/>
    <property type="project" value="UniProtKB-UniRule"/>
</dbReference>
<keyword evidence="4 5" id="KW-0520">NAD</keyword>
<comment type="pathway">
    <text evidence="5 8">Amino-acid biosynthesis; L-homocysteine biosynthesis; L-homocysteine from S-adenosyl-L-homocysteine: step 1/1.</text>
</comment>
<dbReference type="InterPro" id="IPR015878">
    <property type="entry name" value="Ado_hCys_hydrolase_NAD-bd"/>
</dbReference>
<evidence type="ECO:0000256" key="4">
    <source>
        <dbReference type="ARBA" id="ARBA00023027"/>
    </source>
</evidence>
<feature type="binding site" evidence="5 6">
    <location>
        <position position="84"/>
    </location>
    <ligand>
        <name>substrate</name>
    </ligand>
</feature>
<dbReference type="SMART" id="SM00997">
    <property type="entry name" value="AdoHcyase_NAD"/>
    <property type="match status" value="1"/>
</dbReference>
<dbReference type="PROSITE" id="PS00738">
    <property type="entry name" value="ADOHCYASE_1"/>
    <property type="match status" value="1"/>
</dbReference>
<feature type="binding site" evidence="5">
    <location>
        <position position="306"/>
    </location>
    <ligand>
        <name>NAD(+)</name>
        <dbReference type="ChEBI" id="CHEBI:57540"/>
    </ligand>
</feature>
<dbReference type="InterPro" id="IPR020082">
    <property type="entry name" value="S-Ado-L-homoCys_hydrolase_CS"/>
</dbReference>
<comment type="subcellular location">
    <subcellularLocation>
        <location evidence="5">Cytoplasm</location>
    </subcellularLocation>
</comment>
<evidence type="ECO:0000256" key="5">
    <source>
        <dbReference type="HAMAP-Rule" id="MF_00563"/>
    </source>
</evidence>
<dbReference type="PANTHER" id="PTHR23420">
    <property type="entry name" value="ADENOSYLHOMOCYSTEINASE"/>
    <property type="match status" value="1"/>
</dbReference>
<keyword evidence="3 5" id="KW-0378">Hydrolase</keyword>
<name>A0A5C5WIB3_9BACT</name>
<comment type="cofactor">
    <cofactor evidence="5 7 8">
        <name>NAD(+)</name>
        <dbReference type="ChEBI" id="CHEBI:57540"/>
    </cofactor>
    <text evidence="5 7 8">Binds 1 NAD(+) per subunit.</text>
</comment>
<evidence type="ECO:0000259" key="10">
    <source>
        <dbReference type="SMART" id="SM00997"/>
    </source>
</evidence>
<dbReference type="Gene3D" id="3.40.50.720">
    <property type="entry name" value="NAD(P)-binding Rossmann-like Domain"/>
    <property type="match status" value="1"/>
</dbReference>
<feature type="binding site" evidence="5 6">
    <location>
        <position position="159"/>
    </location>
    <ligand>
        <name>substrate</name>
    </ligand>
</feature>
<comment type="catalytic activity">
    <reaction evidence="5 8">
        <text>S-adenosyl-L-homocysteine + H2O = L-homocysteine + adenosine</text>
        <dbReference type="Rhea" id="RHEA:21708"/>
        <dbReference type="ChEBI" id="CHEBI:15377"/>
        <dbReference type="ChEBI" id="CHEBI:16335"/>
        <dbReference type="ChEBI" id="CHEBI:57856"/>
        <dbReference type="ChEBI" id="CHEBI:58199"/>
        <dbReference type="EC" id="3.13.2.1"/>
    </reaction>
</comment>
<evidence type="ECO:0000256" key="2">
    <source>
        <dbReference type="ARBA" id="ARBA00022563"/>
    </source>
</evidence>
<feature type="binding site" evidence="5 6">
    <location>
        <position position="218"/>
    </location>
    <ligand>
        <name>substrate</name>
    </ligand>
</feature>
<feature type="binding site" evidence="7">
    <location>
        <begin position="250"/>
        <end position="255"/>
    </location>
    <ligand>
        <name>NAD(+)</name>
        <dbReference type="ChEBI" id="CHEBI:57540"/>
    </ligand>
</feature>
<dbReference type="EMBL" id="SJPI01000002">
    <property type="protein sequence ID" value="TWT50546.1"/>
    <property type="molecule type" value="Genomic_DNA"/>
</dbReference>
<keyword evidence="12" id="KW-1185">Reference proteome</keyword>
<feature type="binding site" evidence="5">
    <location>
        <begin position="185"/>
        <end position="187"/>
    </location>
    <ligand>
        <name>NAD(+)</name>
        <dbReference type="ChEBI" id="CHEBI:57540"/>
    </ligand>
</feature>
<dbReference type="NCBIfam" id="TIGR00936">
    <property type="entry name" value="ahcY"/>
    <property type="match status" value="1"/>
</dbReference>
<dbReference type="GO" id="GO:0033353">
    <property type="term" value="P:S-adenosylmethionine cycle"/>
    <property type="evidence" value="ECO:0007669"/>
    <property type="project" value="TreeGrafter"/>
</dbReference>
<keyword evidence="5" id="KW-0963">Cytoplasm</keyword>
<dbReference type="Gene3D" id="3.40.50.1480">
    <property type="entry name" value="Adenosylhomocysteinase-like"/>
    <property type="match status" value="1"/>
</dbReference>
<dbReference type="Pfam" id="PF00670">
    <property type="entry name" value="AdoHcyase_NAD"/>
    <property type="match status" value="1"/>
</dbReference>
<feature type="binding site" evidence="5 7">
    <location>
        <begin position="327"/>
        <end position="329"/>
    </location>
    <ligand>
        <name>NAD(+)</name>
        <dbReference type="ChEBI" id="CHEBI:57540"/>
    </ligand>
</feature>
<dbReference type="GO" id="GO:0006730">
    <property type="term" value="P:one-carbon metabolic process"/>
    <property type="evidence" value="ECO:0007669"/>
    <property type="project" value="UniProtKB-UniRule"/>
</dbReference>
<dbReference type="UniPathway" id="UPA00314">
    <property type="reaction ID" value="UER00076"/>
</dbReference>
<reference evidence="11 12" key="1">
    <citation type="submission" date="2019-02" db="EMBL/GenBank/DDBJ databases">
        <title>Deep-cultivation of Planctomycetes and their phenomic and genomic characterization uncovers novel biology.</title>
        <authorList>
            <person name="Wiegand S."/>
            <person name="Jogler M."/>
            <person name="Boedeker C."/>
            <person name="Pinto D."/>
            <person name="Vollmers J."/>
            <person name="Rivas-Marin E."/>
            <person name="Kohn T."/>
            <person name="Peeters S.H."/>
            <person name="Heuer A."/>
            <person name="Rast P."/>
            <person name="Oberbeckmann S."/>
            <person name="Bunk B."/>
            <person name="Jeske O."/>
            <person name="Meyerdierks A."/>
            <person name="Storesund J.E."/>
            <person name="Kallscheuer N."/>
            <person name="Luecker S."/>
            <person name="Lage O.M."/>
            <person name="Pohl T."/>
            <person name="Merkel B.J."/>
            <person name="Hornburger P."/>
            <person name="Mueller R.-W."/>
            <person name="Bruemmer F."/>
            <person name="Labrenz M."/>
            <person name="Spormann A.M."/>
            <person name="Op Den Camp H."/>
            <person name="Overmann J."/>
            <person name="Amann R."/>
            <person name="Jetten M.S.M."/>
            <person name="Mascher T."/>
            <person name="Medema M.H."/>
            <person name="Devos D.P."/>
            <person name="Kaster A.-K."/>
            <person name="Ovreas L."/>
            <person name="Rohde M."/>
            <person name="Galperin M.Y."/>
            <person name="Jogler C."/>
        </authorList>
    </citation>
    <scope>NUCLEOTIDE SEQUENCE [LARGE SCALE GENOMIC DNA]</scope>
    <source>
        <strain evidence="11 12">Pla22</strain>
    </source>
</reference>
<dbReference type="NCBIfam" id="NF004005">
    <property type="entry name" value="PRK05476.2-3"/>
    <property type="match status" value="1"/>
</dbReference>
<dbReference type="InterPro" id="IPR036291">
    <property type="entry name" value="NAD(P)-bd_dom_sf"/>
</dbReference>
<evidence type="ECO:0000313" key="11">
    <source>
        <dbReference type="EMBL" id="TWT50546.1"/>
    </source>
</evidence>
<dbReference type="CDD" id="cd00401">
    <property type="entry name" value="SAHH"/>
    <property type="match status" value="1"/>
</dbReference>
<feature type="binding site" evidence="5 6">
    <location>
        <position position="214"/>
    </location>
    <ligand>
        <name>substrate</name>
    </ligand>
</feature>
<feature type="binding site" evidence="5 7">
    <location>
        <position position="271"/>
    </location>
    <ligand>
        <name>NAD(+)</name>
        <dbReference type="ChEBI" id="CHEBI:57540"/>
    </ligand>
</feature>
<evidence type="ECO:0000256" key="1">
    <source>
        <dbReference type="ARBA" id="ARBA00007122"/>
    </source>
</evidence>
<feature type="binding site" evidence="5 7">
    <location>
        <position position="383"/>
    </location>
    <ligand>
        <name>NAD(+)</name>
        <dbReference type="ChEBI" id="CHEBI:57540"/>
    </ligand>
</feature>
<accession>A0A5C5WIB3</accession>
<dbReference type="SUPFAM" id="SSF52283">
    <property type="entry name" value="Formate/glycerate dehydrogenase catalytic domain-like"/>
    <property type="match status" value="1"/>
</dbReference>
<dbReference type="HAMAP" id="MF_00563">
    <property type="entry name" value="AdoHcyase"/>
    <property type="match status" value="1"/>
</dbReference>
<dbReference type="SUPFAM" id="SSF51735">
    <property type="entry name" value="NAD(P)-binding Rossmann-fold domains"/>
    <property type="match status" value="1"/>
</dbReference>